<name>A0A383AQD8_9ZZZZ</name>
<dbReference type="Gene3D" id="1.10.220.30">
    <property type="match status" value="2"/>
</dbReference>
<dbReference type="FunFam" id="1.10.220.30:FF:000001">
    <property type="entry name" value="Flagellar motor switch protein FliG"/>
    <property type="match status" value="1"/>
</dbReference>
<dbReference type="Pfam" id="PF01706">
    <property type="entry name" value="FliG_C"/>
    <property type="match status" value="1"/>
</dbReference>
<comment type="subcellular location">
    <subcellularLocation>
        <location evidence="1">Cell membrane</location>
        <topology evidence="1">Peripheral membrane protein</topology>
        <orientation evidence="1">Cytoplasmic side</orientation>
    </subcellularLocation>
</comment>
<evidence type="ECO:0000313" key="6">
    <source>
        <dbReference type="EMBL" id="SVE09415.1"/>
    </source>
</evidence>
<dbReference type="GO" id="GO:0071973">
    <property type="term" value="P:bacterial-type flagellum-dependent cell motility"/>
    <property type="evidence" value="ECO:0007669"/>
    <property type="project" value="InterPro"/>
</dbReference>
<evidence type="ECO:0000259" key="5">
    <source>
        <dbReference type="Pfam" id="PF01706"/>
    </source>
</evidence>
<dbReference type="PRINTS" id="PR00954">
    <property type="entry name" value="FLGMOTORFLIG"/>
</dbReference>
<protein>
    <recommendedName>
        <fullName evidence="5">Flagellar motor switch protein FliG C-terminal domain-containing protein</fullName>
    </recommendedName>
</protein>
<dbReference type="InterPro" id="IPR023087">
    <property type="entry name" value="Flg_Motor_Flig_C"/>
</dbReference>
<dbReference type="EMBL" id="UINC01193685">
    <property type="protein sequence ID" value="SVE09415.1"/>
    <property type="molecule type" value="Genomic_DNA"/>
</dbReference>
<dbReference type="PANTHER" id="PTHR30534:SF0">
    <property type="entry name" value="FLAGELLAR MOTOR SWITCH PROTEIN FLIG"/>
    <property type="match status" value="1"/>
</dbReference>
<dbReference type="GO" id="GO:0005886">
    <property type="term" value="C:plasma membrane"/>
    <property type="evidence" value="ECO:0007669"/>
    <property type="project" value="UniProtKB-SubCell"/>
</dbReference>
<evidence type="ECO:0000256" key="2">
    <source>
        <dbReference type="ARBA" id="ARBA00022475"/>
    </source>
</evidence>
<gene>
    <name evidence="6" type="ORF">METZ01_LOCUS462269</name>
</gene>
<keyword evidence="3" id="KW-0145">Chemotaxis</keyword>
<dbReference type="InterPro" id="IPR000090">
    <property type="entry name" value="Flg_Motor_Flig"/>
</dbReference>
<dbReference type="SUPFAM" id="SSF48029">
    <property type="entry name" value="FliG"/>
    <property type="match status" value="1"/>
</dbReference>
<dbReference type="AlphaFoldDB" id="A0A383AQD8"/>
<accession>A0A383AQD8</accession>
<evidence type="ECO:0000256" key="3">
    <source>
        <dbReference type="ARBA" id="ARBA00022500"/>
    </source>
</evidence>
<reference evidence="6" key="1">
    <citation type="submission" date="2018-05" db="EMBL/GenBank/DDBJ databases">
        <authorList>
            <person name="Lanie J.A."/>
            <person name="Ng W.-L."/>
            <person name="Kazmierczak K.M."/>
            <person name="Andrzejewski T.M."/>
            <person name="Davidsen T.M."/>
            <person name="Wayne K.J."/>
            <person name="Tettelin H."/>
            <person name="Glass J.I."/>
            <person name="Rusch D."/>
            <person name="Podicherti R."/>
            <person name="Tsui H.-C.T."/>
            <person name="Winkler M.E."/>
        </authorList>
    </citation>
    <scope>NUCLEOTIDE SEQUENCE</scope>
</reference>
<evidence type="ECO:0000256" key="1">
    <source>
        <dbReference type="ARBA" id="ARBA00004413"/>
    </source>
</evidence>
<dbReference type="InterPro" id="IPR011002">
    <property type="entry name" value="FliG_a-hlx"/>
</dbReference>
<dbReference type="GO" id="GO:0006935">
    <property type="term" value="P:chemotaxis"/>
    <property type="evidence" value="ECO:0007669"/>
    <property type="project" value="UniProtKB-KW"/>
</dbReference>
<feature type="non-terminal residue" evidence="6">
    <location>
        <position position="1"/>
    </location>
</feature>
<proteinExistence type="predicted"/>
<feature type="domain" description="Flagellar motor switch protein FliG C-terminal" evidence="5">
    <location>
        <begin position="50"/>
        <end position="157"/>
    </location>
</feature>
<keyword evidence="2" id="KW-1003">Cell membrane</keyword>
<sequence>SPEVVQQVEKALENKLSAFFTQELRKTGGVEAAAEILNMVQRSSERNILEGLEEEDPEMVEQIRRLMFTFDDILRVNDRGVQNVLKGIDTSQLSMALKTASEELRDKFLKNMSKRAADLIKEEMEFMGPVRLADVEAAQQAIVDVVRRLEEQGEVIIEGRGGGEEIVA</sequence>
<organism evidence="6">
    <name type="scientific">marine metagenome</name>
    <dbReference type="NCBI Taxonomy" id="408172"/>
    <lineage>
        <taxon>unclassified sequences</taxon>
        <taxon>metagenomes</taxon>
        <taxon>ecological metagenomes</taxon>
    </lineage>
</organism>
<keyword evidence="4" id="KW-0472">Membrane</keyword>
<dbReference type="GO" id="GO:0009288">
    <property type="term" value="C:bacterial-type flagellum"/>
    <property type="evidence" value="ECO:0007669"/>
    <property type="project" value="InterPro"/>
</dbReference>
<evidence type="ECO:0000256" key="4">
    <source>
        <dbReference type="ARBA" id="ARBA00023136"/>
    </source>
</evidence>
<dbReference type="PANTHER" id="PTHR30534">
    <property type="entry name" value="FLAGELLAR MOTOR SWITCH PROTEIN FLIG"/>
    <property type="match status" value="1"/>
</dbReference>
<dbReference type="GO" id="GO:0003774">
    <property type="term" value="F:cytoskeletal motor activity"/>
    <property type="evidence" value="ECO:0007669"/>
    <property type="project" value="InterPro"/>
</dbReference>